<dbReference type="AlphaFoldDB" id="A0A2N0VET8"/>
<comment type="caution">
    <text evidence="4">The sequence shown here is derived from an EMBL/GenBank/DDBJ whole genome shotgun (WGS) entry which is preliminary data.</text>
</comment>
<dbReference type="Proteomes" id="UP000233398">
    <property type="component" value="Unassembled WGS sequence"/>
</dbReference>
<dbReference type="Pfam" id="PF25954">
    <property type="entry name" value="Beta-barrel_RND_2"/>
    <property type="match status" value="1"/>
</dbReference>
<dbReference type="EMBL" id="PISP01000006">
    <property type="protein sequence ID" value="PKD42648.1"/>
    <property type="molecule type" value="Genomic_DNA"/>
</dbReference>
<evidence type="ECO:0000313" key="5">
    <source>
        <dbReference type="Proteomes" id="UP000233398"/>
    </source>
</evidence>
<dbReference type="PANTHER" id="PTHR30469:SF15">
    <property type="entry name" value="HLYD FAMILY OF SECRETION PROTEINS"/>
    <property type="match status" value="1"/>
</dbReference>
<keyword evidence="2" id="KW-0732">Signal</keyword>
<proteinExistence type="predicted"/>
<evidence type="ECO:0000256" key="1">
    <source>
        <dbReference type="SAM" id="Coils"/>
    </source>
</evidence>
<sequence>MKTPTLFLFLFVCYLSFAFTGCSDNQTTRPERKTILDAVFASGHITTSDEYLVTSFAEGYLQQSYVQEGDSVTSGMPLFQLSSDVQSANLEIAEANYRDAKRKAQADSPELQQAKLQVEQAQKQLELDRKILDRYSELVTTEAVSQLDYEKAQLQHESSQKNVEILEKSLADLQYALELNLLNAEKQFDIQRESSHDYVLSASTNGQVLNVFKSQGELVRRGETIAQIGGGETLIKLYIAEEDIDEIALGQEAVISLNTHPDRTYKANISKIYPAFNEQEQSFIVEAQFSDDLQTLFPGTQLQANIIIQQKEDVLVIPAVYLMEGDTVLSRTGNKIPIKTGIKNTEWVEITSGIDTTDTIMLKL</sequence>
<dbReference type="RefSeq" id="WP_101074344.1">
    <property type="nucleotide sequence ID" value="NZ_PISP01000006.1"/>
</dbReference>
<dbReference type="Gene3D" id="1.10.287.470">
    <property type="entry name" value="Helix hairpin bin"/>
    <property type="match status" value="2"/>
</dbReference>
<dbReference type="OrthoDB" id="869610at2"/>
<feature type="coiled-coil region" evidence="1">
    <location>
        <begin position="111"/>
        <end position="169"/>
    </location>
</feature>
<dbReference type="Gene3D" id="2.40.50.100">
    <property type="match status" value="1"/>
</dbReference>
<evidence type="ECO:0000256" key="2">
    <source>
        <dbReference type="SAM" id="SignalP"/>
    </source>
</evidence>
<keyword evidence="1" id="KW-0175">Coiled coil</keyword>
<dbReference type="PANTHER" id="PTHR30469">
    <property type="entry name" value="MULTIDRUG RESISTANCE PROTEIN MDTA"/>
    <property type="match status" value="1"/>
</dbReference>
<dbReference type="SUPFAM" id="SSF56954">
    <property type="entry name" value="Outer membrane efflux proteins (OEP)"/>
    <property type="match status" value="1"/>
</dbReference>
<feature type="signal peptide" evidence="2">
    <location>
        <begin position="1"/>
        <end position="18"/>
    </location>
</feature>
<evidence type="ECO:0000259" key="3">
    <source>
        <dbReference type="Pfam" id="PF25954"/>
    </source>
</evidence>
<organism evidence="4 5">
    <name type="scientific">Rhodohalobacter barkolensis</name>
    <dbReference type="NCBI Taxonomy" id="2053187"/>
    <lineage>
        <taxon>Bacteria</taxon>
        <taxon>Pseudomonadati</taxon>
        <taxon>Balneolota</taxon>
        <taxon>Balneolia</taxon>
        <taxon>Balneolales</taxon>
        <taxon>Balneolaceae</taxon>
        <taxon>Rhodohalobacter</taxon>
    </lineage>
</organism>
<name>A0A2N0VET8_9BACT</name>
<dbReference type="GO" id="GO:0015562">
    <property type="term" value="F:efflux transmembrane transporter activity"/>
    <property type="evidence" value="ECO:0007669"/>
    <property type="project" value="TreeGrafter"/>
</dbReference>
<dbReference type="GO" id="GO:1990281">
    <property type="term" value="C:efflux pump complex"/>
    <property type="evidence" value="ECO:0007669"/>
    <property type="project" value="TreeGrafter"/>
</dbReference>
<feature type="domain" description="CusB-like beta-barrel" evidence="3">
    <location>
        <begin position="237"/>
        <end position="306"/>
    </location>
</feature>
<gene>
    <name evidence="4" type="ORF">CWD77_14665</name>
</gene>
<dbReference type="InterPro" id="IPR058792">
    <property type="entry name" value="Beta-barrel_RND_2"/>
</dbReference>
<feature type="chain" id="PRO_5014929523" description="CusB-like beta-barrel domain-containing protein" evidence="2">
    <location>
        <begin position="19"/>
        <end position="364"/>
    </location>
</feature>
<dbReference type="PROSITE" id="PS51257">
    <property type="entry name" value="PROKAR_LIPOPROTEIN"/>
    <property type="match status" value="1"/>
</dbReference>
<protein>
    <recommendedName>
        <fullName evidence="3">CusB-like beta-barrel domain-containing protein</fullName>
    </recommendedName>
</protein>
<dbReference type="Gene3D" id="2.40.30.170">
    <property type="match status" value="1"/>
</dbReference>
<accession>A0A2N0VET8</accession>
<keyword evidence="5" id="KW-1185">Reference proteome</keyword>
<evidence type="ECO:0000313" key="4">
    <source>
        <dbReference type="EMBL" id="PKD42648.1"/>
    </source>
</evidence>
<reference evidence="4 5" key="1">
    <citation type="submission" date="2017-11" db="EMBL/GenBank/DDBJ databases">
        <title>Rhodohalobacter 15182 sp. nov., isolated from a salt lake.</title>
        <authorList>
            <person name="Han S."/>
        </authorList>
    </citation>
    <scope>NUCLEOTIDE SEQUENCE [LARGE SCALE GENOMIC DNA]</scope>
    <source>
        <strain evidence="4 5">15182</strain>
    </source>
</reference>